<evidence type="ECO:0000313" key="2">
    <source>
        <dbReference type="EMBL" id="ROT92174.1"/>
    </source>
</evidence>
<evidence type="ECO:0000256" key="1">
    <source>
        <dbReference type="SAM" id="SignalP"/>
    </source>
</evidence>
<feature type="signal peptide" evidence="1">
    <location>
        <begin position="1"/>
        <end position="25"/>
    </location>
</feature>
<dbReference type="AlphaFoldDB" id="A0A423UP34"/>
<keyword evidence="1" id="KW-0732">Signal</keyword>
<dbReference type="RefSeq" id="WP_096227401.1">
    <property type="nucleotide sequence ID" value="NZ_CP168029.1"/>
</dbReference>
<feature type="chain" id="PRO_5019167987" evidence="1">
    <location>
        <begin position="26"/>
        <end position="323"/>
    </location>
</feature>
<evidence type="ECO:0000313" key="3">
    <source>
        <dbReference type="Proteomes" id="UP000285258"/>
    </source>
</evidence>
<comment type="caution">
    <text evidence="2">The sequence shown here is derived from an EMBL/GenBank/DDBJ whole genome shotgun (WGS) entry which is preliminary data.</text>
</comment>
<proteinExistence type="predicted"/>
<dbReference type="EMBL" id="QIBW01000001">
    <property type="protein sequence ID" value="ROT92174.1"/>
    <property type="molecule type" value="Genomic_DNA"/>
</dbReference>
<dbReference type="SUPFAM" id="SSF53850">
    <property type="entry name" value="Periplasmic binding protein-like II"/>
    <property type="match status" value="1"/>
</dbReference>
<name>A0A423UP34_9ACTN</name>
<protein>
    <submittedName>
        <fullName evidence="2">Phosphate/phosphite/phosphonate ABC transporter substrate-binding protein</fullName>
    </submittedName>
</protein>
<dbReference type="CDD" id="cd13571">
    <property type="entry name" value="PBP2_PnhD_1"/>
    <property type="match status" value="1"/>
</dbReference>
<gene>
    <name evidence="2" type="ORF">DMP12_01410</name>
</gene>
<dbReference type="Pfam" id="PF12974">
    <property type="entry name" value="Phosphonate-bd"/>
    <property type="match status" value="1"/>
</dbReference>
<dbReference type="PROSITE" id="PS51257">
    <property type="entry name" value="PROKAR_LIPOPROTEIN"/>
    <property type="match status" value="1"/>
</dbReference>
<dbReference type="Gene3D" id="3.40.190.10">
    <property type="entry name" value="Periplasmic binding protein-like II"/>
    <property type="match status" value="2"/>
</dbReference>
<sequence>MIDRRCFLGMLLLSGGAVLSSCSNAAGKDSEVIPLFAERKDGDEAASDGAAEKVKVAFAALVSPQESFYKYQNLVNYLEEKIGRSIEVVRRQTYQEVNDLLGAGEVDFGFICSLSYVMGRDEGTLAGIAAPVIGGSSFYRSYLICRTDSGCNMLEDLQGKTFAFTDPLSYTGRLSMLKLLHDQIGADEGFFREVFYTYSHDSSVHAVHLGIVDAASVDGLVYDELAASQSDLVGNVHVIYKGPAAGMPPVVASALADDGLKSSFQNCLLGMVDDERGRIVLEELGYDRFEVPDDTNYEVIREAVAAVGESAVDESGAVRQMRR</sequence>
<organism evidence="2 3">
    <name type="scientific">Gordonibacter urolithinfaciens</name>
    <dbReference type="NCBI Taxonomy" id="1335613"/>
    <lineage>
        <taxon>Bacteria</taxon>
        <taxon>Bacillati</taxon>
        <taxon>Actinomycetota</taxon>
        <taxon>Coriobacteriia</taxon>
        <taxon>Eggerthellales</taxon>
        <taxon>Eggerthellaceae</taxon>
        <taxon>Gordonibacter</taxon>
    </lineage>
</organism>
<dbReference type="PANTHER" id="PTHR35841">
    <property type="entry name" value="PHOSPHONATES-BINDING PERIPLASMIC PROTEIN"/>
    <property type="match status" value="1"/>
</dbReference>
<reference evidence="3" key="1">
    <citation type="submission" date="2018-05" db="EMBL/GenBank/DDBJ databases">
        <title>Genome Sequencing of selected type strains of the family Eggerthellaceae.</title>
        <authorList>
            <person name="Danylec N."/>
            <person name="Stoll D.A."/>
            <person name="Doetsch A."/>
            <person name="Huch M."/>
        </authorList>
    </citation>
    <scope>NUCLEOTIDE SEQUENCE [LARGE SCALE GENOMIC DNA]</scope>
    <source>
        <strain evidence="3">DSM 27213</strain>
    </source>
</reference>
<dbReference type="PANTHER" id="PTHR35841:SF1">
    <property type="entry name" value="PHOSPHONATES-BINDING PERIPLASMIC PROTEIN"/>
    <property type="match status" value="1"/>
</dbReference>
<dbReference type="Proteomes" id="UP000285258">
    <property type="component" value="Unassembled WGS sequence"/>
</dbReference>
<accession>A0A423UP34</accession>